<dbReference type="Pfam" id="PF10551">
    <property type="entry name" value="MULE"/>
    <property type="match status" value="1"/>
</dbReference>
<dbReference type="Gramene" id="GBG83515">
    <property type="protein sequence ID" value="GBG83515"/>
    <property type="gene ID" value="CBR_g37229"/>
</dbReference>
<dbReference type="InterPro" id="IPR004332">
    <property type="entry name" value="Transposase_MuDR"/>
</dbReference>
<protein>
    <recommendedName>
        <fullName evidence="6">MULE transposase domain-containing protein</fullName>
    </recommendedName>
</protein>
<dbReference type="PANTHER" id="PTHR31973:SF187">
    <property type="entry name" value="MUTATOR TRANSPOSASE MUDRA PROTEIN"/>
    <property type="match status" value="1"/>
</dbReference>
<evidence type="ECO:0000259" key="2">
    <source>
        <dbReference type="Pfam" id="PF03108"/>
    </source>
</evidence>
<dbReference type="OrthoDB" id="1938144at2759"/>
<feature type="domain" description="MULE transposase" evidence="3">
    <location>
        <begin position="506"/>
        <end position="601"/>
    </location>
</feature>
<evidence type="ECO:0000313" key="4">
    <source>
        <dbReference type="EMBL" id="GBG83515.1"/>
    </source>
</evidence>
<dbReference type="InterPro" id="IPR021109">
    <property type="entry name" value="Peptidase_aspartic_dom_sf"/>
</dbReference>
<feature type="compositionally biased region" description="Polar residues" evidence="1">
    <location>
        <begin position="146"/>
        <end position="167"/>
    </location>
</feature>
<sequence length="757" mass="85245">MAQLRDYLHTAVPAPLMDARAEVVDLHAFIARIDHEFKTQRYDDIDAPLLYIRIQIGEATCSALIDCGASRNYISQDFIVRAGLGPPVQRKSQPTQVTLADGHTHKSIDRCIDAVPVYFAPHANSTRQTHECDTSTPIHVDASLPLDNTASGSRAAPTPSSHGLRTTITTSLDMPCGIRERVESATIDIIGACTPCASDFPSGNISADGSHDCDIGPPGDTYDDEHAEIASLRRYMAFRNATFVGQRSQRPPKLSDSGPSTTIPAHDRHGRRRRQTQKQPSYESSDREAFTSGDDLTSPYGAMWRDFRPLEVGGRYESMDALRDAVVFCDVASGFEFRLKRSNKTRYHVTCAHPDCPWTLEGKAAHANGHTEIVRLTPHRPGCRQSVHPDLKCKKHAKQRWVELMVEKKLREDIGTTSTKLKKWFDKAVKTHASYNKCLRARTYVLRTLNGPPEDGFSDLRRYCRVLHETNPGSIIDLECEGNVFVRMFFALAASVTGFAHCRPLIVLDGANIRGKYEGCLLGATDRDANGQCFPLAYAIVDGKRKTHWKWFLVLLKRLCAVAKMNHKIVTIMSDWDKGLIPAVSEEFGDERHTYCVRHVSGNLLKSLRLKKEQAAMLLEAARATCEEVFDYYMQRVTGYSRHKNIVDQIFDKADKRHWGGPHFVYPRYGKVISSVAESMNSKMLEVRGKPPIPMLEGYRGIVQTWHTERREKAAAERGRFPSVVEKILRETVELARKYEVRKASLFFRNKSCVTRP</sequence>
<proteinExistence type="predicted"/>
<keyword evidence="5" id="KW-1185">Reference proteome</keyword>
<dbReference type="EMBL" id="BFEA01000442">
    <property type="protein sequence ID" value="GBG83515.1"/>
    <property type="molecule type" value="Genomic_DNA"/>
</dbReference>
<dbReference type="AlphaFoldDB" id="A0A388LMQ7"/>
<evidence type="ECO:0000313" key="5">
    <source>
        <dbReference type="Proteomes" id="UP000265515"/>
    </source>
</evidence>
<dbReference type="Pfam" id="PF03108">
    <property type="entry name" value="DBD_Tnp_Mut"/>
    <property type="match status" value="1"/>
</dbReference>
<accession>A0A388LMQ7</accession>
<reference evidence="4 5" key="1">
    <citation type="journal article" date="2018" name="Cell">
        <title>The Chara Genome: Secondary Complexity and Implications for Plant Terrestrialization.</title>
        <authorList>
            <person name="Nishiyama T."/>
            <person name="Sakayama H."/>
            <person name="Vries J.D."/>
            <person name="Buschmann H."/>
            <person name="Saint-Marcoux D."/>
            <person name="Ullrich K.K."/>
            <person name="Haas F.B."/>
            <person name="Vanderstraeten L."/>
            <person name="Becker D."/>
            <person name="Lang D."/>
            <person name="Vosolsobe S."/>
            <person name="Rombauts S."/>
            <person name="Wilhelmsson P.K.I."/>
            <person name="Janitza P."/>
            <person name="Kern R."/>
            <person name="Heyl A."/>
            <person name="Rumpler F."/>
            <person name="Villalobos L.I.A.C."/>
            <person name="Clay J.M."/>
            <person name="Skokan R."/>
            <person name="Toyoda A."/>
            <person name="Suzuki Y."/>
            <person name="Kagoshima H."/>
            <person name="Schijlen E."/>
            <person name="Tajeshwar N."/>
            <person name="Catarino B."/>
            <person name="Hetherington A.J."/>
            <person name="Saltykova A."/>
            <person name="Bonnot C."/>
            <person name="Breuninger H."/>
            <person name="Symeonidi A."/>
            <person name="Radhakrishnan G.V."/>
            <person name="Van Nieuwerburgh F."/>
            <person name="Deforce D."/>
            <person name="Chang C."/>
            <person name="Karol K.G."/>
            <person name="Hedrich R."/>
            <person name="Ulvskov P."/>
            <person name="Glockner G."/>
            <person name="Delwiche C.F."/>
            <person name="Petrasek J."/>
            <person name="Van de Peer Y."/>
            <person name="Friml J."/>
            <person name="Beilby M."/>
            <person name="Dolan L."/>
            <person name="Kohara Y."/>
            <person name="Sugano S."/>
            <person name="Fujiyama A."/>
            <person name="Delaux P.-M."/>
            <person name="Quint M."/>
            <person name="TheiBen G."/>
            <person name="Hagemann M."/>
            <person name="Harholt J."/>
            <person name="Dunand C."/>
            <person name="Zachgo S."/>
            <person name="Langdale J."/>
            <person name="Maumus F."/>
            <person name="Straeten D.V.D."/>
            <person name="Gould S.B."/>
            <person name="Rensing S.A."/>
        </authorList>
    </citation>
    <scope>NUCLEOTIDE SEQUENCE [LARGE SCALE GENOMIC DNA]</scope>
    <source>
        <strain evidence="4 5">S276</strain>
    </source>
</reference>
<dbReference type="Gene3D" id="2.40.70.10">
    <property type="entry name" value="Acid Proteases"/>
    <property type="match status" value="1"/>
</dbReference>
<dbReference type="Proteomes" id="UP000265515">
    <property type="component" value="Unassembled WGS sequence"/>
</dbReference>
<evidence type="ECO:0008006" key="6">
    <source>
        <dbReference type="Google" id="ProtNLM"/>
    </source>
</evidence>
<feature type="region of interest" description="Disordered" evidence="1">
    <location>
        <begin position="145"/>
        <end position="167"/>
    </location>
</feature>
<organism evidence="4 5">
    <name type="scientific">Chara braunii</name>
    <name type="common">Braun's stonewort</name>
    <dbReference type="NCBI Taxonomy" id="69332"/>
    <lineage>
        <taxon>Eukaryota</taxon>
        <taxon>Viridiplantae</taxon>
        <taxon>Streptophyta</taxon>
        <taxon>Charophyceae</taxon>
        <taxon>Charales</taxon>
        <taxon>Characeae</taxon>
        <taxon>Chara</taxon>
    </lineage>
</organism>
<name>A0A388LMQ7_CHABU</name>
<gene>
    <name evidence="4" type="ORF">CBR_g37229</name>
</gene>
<evidence type="ECO:0000256" key="1">
    <source>
        <dbReference type="SAM" id="MobiDB-lite"/>
    </source>
</evidence>
<feature type="domain" description="Transposase MuDR plant" evidence="2">
    <location>
        <begin position="311"/>
        <end position="360"/>
    </location>
</feature>
<dbReference type="CDD" id="cd00303">
    <property type="entry name" value="retropepsin_like"/>
    <property type="match status" value="1"/>
</dbReference>
<dbReference type="PANTHER" id="PTHR31973">
    <property type="entry name" value="POLYPROTEIN, PUTATIVE-RELATED"/>
    <property type="match status" value="1"/>
</dbReference>
<dbReference type="InterPro" id="IPR018289">
    <property type="entry name" value="MULE_transposase_dom"/>
</dbReference>
<comment type="caution">
    <text evidence="4">The sequence shown here is derived from an EMBL/GenBank/DDBJ whole genome shotgun (WGS) entry which is preliminary data.</text>
</comment>
<evidence type="ECO:0000259" key="3">
    <source>
        <dbReference type="Pfam" id="PF10551"/>
    </source>
</evidence>
<feature type="region of interest" description="Disordered" evidence="1">
    <location>
        <begin position="245"/>
        <end position="295"/>
    </location>
</feature>